<proteinExistence type="predicted"/>
<protein>
    <recommendedName>
        <fullName evidence="3">Teichoic acid biosynthesis protein</fullName>
    </recommendedName>
</protein>
<comment type="caution">
    <text evidence="1">The sequence shown here is derived from an EMBL/GenBank/DDBJ whole genome shotgun (WGS) entry which is preliminary data.</text>
</comment>
<dbReference type="GO" id="GO:0016757">
    <property type="term" value="F:glycosyltransferase activity"/>
    <property type="evidence" value="ECO:0007669"/>
    <property type="project" value="TreeGrafter"/>
</dbReference>
<organism evidence="1 2">
    <name type="scientific">Candidatus Falkowbacteria bacterium CG10_big_fil_rev_8_21_14_0_10_39_11</name>
    <dbReference type="NCBI Taxonomy" id="1974565"/>
    <lineage>
        <taxon>Bacteria</taxon>
        <taxon>Candidatus Falkowiibacteriota</taxon>
    </lineage>
</organism>
<dbReference type="AlphaFoldDB" id="A0A2H0V5Z8"/>
<gene>
    <name evidence="1" type="ORF">COT97_00930</name>
</gene>
<dbReference type="Gene3D" id="3.40.50.2000">
    <property type="entry name" value="Glycogen Phosphorylase B"/>
    <property type="match status" value="1"/>
</dbReference>
<evidence type="ECO:0000313" key="1">
    <source>
        <dbReference type="EMBL" id="PIR94495.1"/>
    </source>
</evidence>
<reference evidence="2" key="1">
    <citation type="submission" date="2017-09" db="EMBL/GenBank/DDBJ databases">
        <title>Depth-based differentiation of microbial function through sediment-hosted aquifers and enrichment of novel symbionts in the deep terrestrial subsurface.</title>
        <authorList>
            <person name="Probst A.J."/>
            <person name="Ladd B."/>
            <person name="Jarett J.K."/>
            <person name="Geller-Mcgrath D.E."/>
            <person name="Sieber C.M.K."/>
            <person name="Emerson J.B."/>
            <person name="Anantharaman K."/>
            <person name="Thomas B.C."/>
            <person name="Malmstrom R."/>
            <person name="Stieglmeier M."/>
            <person name="Klingl A."/>
            <person name="Woyke T."/>
            <person name="Ryan C.M."/>
            <person name="Banfield J.F."/>
        </authorList>
    </citation>
    <scope>NUCLEOTIDE SEQUENCE [LARGE SCALE GENOMIC DNA]</scope>
</reference>
<sequence>MSRILYGVAGQGFGHAMRSKVVLDHLKRVGHQVEVITYGQAFPYLKKYFSCHEISGLNLVYKDNQLDYLATIVEDAKKFPGVVKSFKQMSKLVHDFEPEIIISDYEPMSSLLAHINKRPLISIGNHHFITNSDIHFPQKFYKDYLTVKMVTKAMTPNADAYLITTIANEKVKDKKSFLFPPLLQDDVLKLKPKKGNHITVYVTSEFTNILDVLTDVDAEFIVYGLNKNKKIKNITMKKFSREGFIEDLRSSRAIIANAGFTVISEALYFGKPYLAIPVSKQFEQIINAIYIDRLKIGEHHEKLTAKIVNNFLTHVDAYTQNLKQYKKSGNSELLKKLDTLIKKLV</sequence>
<dbReference type="InterPro" id="IPR005262">
    <property type="entry name" value="MJ1255-like"/>
</dbReference>
<dbReference type="Pfam" id="PF13528">
    <property type="entry name" value="Glyco_trans_1_3"/>
    <property type="match status" value="1"/>
</dbReference>
<dbReference type="PANTHER" id="PTHR21015">
    <property type="entry name" value="UDP-N-ACETYLGLUCOSAMINE--N-ACETYLMURAMYL-(PENTAPEPTIDE) PYROPHOSPHORYL-UNDECAPRENOL N-ACETYLGLUCOSAMINE TRANSFERASE 1"/>
    <property type="match status" value="1"/>
</dbReference>
<dbReference type="PANTHER" id="PTHR21015:SF22">
    <property type="entry name" value="GLYCOSYLTRANSFERASE"/>
    <property type="match status" value="1"/>
</dbReference>
<evidence type="ECO:0008006" key="3">
    <source>
        <dbReference type="Google" id="ProtNLM"/>
    </source>
</evidence>
<dbReference type="Proteomes" id="UP000229901">
    <property type="component" value="Unassembled WGS sequence"/>
</dbReference>
<dbReference type="EMBL" id="PFAP01000004">
    <property type="protein sequence ID" value="PIR94495.1"/>
    <property type="molecule type" value="Genomic_DNA"/>
</dbReference>
<dbReference type="NCBIfam" id="TIGR00661">
    <property type="entry name" value="MJ1255"/>
    <property type="match status" value="1"/>
</dbReference>
<name>A0A2H0V5Z8_9BACT</name>
<dbReference type="SUPFAM" id="SSF53756">
    <property type="entry name" value="UDP-Glycosyltransferase/glycogen phosphorylase"/>
    <property type="match status" value="1"/>
</dbReference>
<accession>A0A2H0V5Z8</accession>
<evidence type="ECO:0000313" key="2">
    <source>
        <dbReference type="Proteomes" id="UP000229901"/>
    </source>
</evidence>